<comment type="caution">
    <text evidence="1">The sequence shown here is derived from an EMBL/GenBank/DDBJ whole genome shotgun (WGS) entry which is preliminary data.</text>
</comment>
<name>A0A0F4YKW4_RASE3</name>
<gene>
    <name evidence="1" type="ORF">T310_7833</name>
</gene>
<dbReference type="GeneID" id="25320098"/>
<dbReference type="Proteomes" id="UP000053958">
    <property type="component" value="Unassembled WGS sequence"/>
</dbReference>
<dbReference type="EMBL" id="LASV01000481">
    <property type="protein sequence ID" value="KKA18223.1"/>
    <property type="molecule type" value="Genomic_DNA"/>
</dbReference>
<protein>
    <submittedName>
        <fullName evidence="1">Uncharacterized protein</fullName>
    </submittedName>
</protein>
<dbReference type="AlphaFoldDB" id="A0A0F4YKW4"/>
<organism evidence="1 2">
    <name type="scientific">Rasamsonia emersonii (strain ATCC 16479 / CBS 393.64 / IMI 116815)</name>
    <dbReference type="NCBI Taxonomy" id="1408163"/>
    <lineage>
        <taxon>Eukaryota</taxon>
        <taxon>Fungi</taxon>
        <taxon>Dikarya</taxon>
        <taxon>Ascomycota</taxon>
        <taxon>Pezizomycotina</taxon>
        <taxon>Eurotiomycetes</taxon>
        <taxon>Eurotiomycetidae</taxon>
        <taxon>Eurotiales</taxon>
        <taxon>Trichocomaceae</taxon>
        <taxon>Rasamsonia</taxon>
    </lineage>
</organism>
<keyword evidence="2" id="KW-1185">Reference proteome</keyword>
<evidence type="ECO:0000313" key="1">
    <source>
        <dbReference type="EMBL" id="KKA18223.1"/>
    </source>
</evidence>
<reference evidence="1 2" key="1">
    <citation type="submission" date="2015-04" db="EMBL/GenBank/DDBJ databases">
        <authorList>
            <person name="Heijne W.H."/>
            <person name="Fedorova N.D."/>
            <person name="Nierman W.C."/>
            <person name="Vollebregt A.W."/>
            <person name="Zhao Z."/>
            <person name="Wu L."/>
            <person name="Kumar M."/>
            <person name="Stam H."/>
            <person name="van den Berg M.A."/>
            <person name="Pel H.J."/>
        </authorList>
    </citation>
    <scope>NUCLEOTIDE SEQUENCE [LARGE SCALE GENOMIC DNA]</scope>
    <source>
        <strain evidence="1 2">CBS 393.64</strain>
    </source>
</reference>
<accession>A0A0F4YKW4</accession>
<dbReference type="RefSeq" id="XP_013324835.1">
    <property type="nucleotide sequence ID" value="XM_013469381.1"/>
</dbReference>
<evidence type="ECO:0000313" key="2">
    <source>
        <dbReference type="Proteomes" id="UP000053958"/>
    </source>
</evidence>
<proteinExistence type="predicted"/>
<sequence length="210" mass="23638">MFDGRQIDPVCGVPDQPQCRGYTPQMGALGLTLAWHRLQVVSSFLLGNFFRVIVVPPKRSIGSSLQLSSYVQIGLESLACPLKLQDSQSQIRGELNNGAVRIKSSLQILGNVGGKLLSDKFGFWLPHDVKISEFGKPSGCRYFQLSKLWNYRLHRLYLHIFPTTRSNSVFHSMTGFSDKGQLAASSRKEPDQRLGRSCQHIYMLKSRRLP</sequence>